<dbReference type="InterPro" id="IPR036291">
    <property type="entry name" value="NAD(P)-bd_dom_sf"/>
</dbReference>
<dbReference type="Gene3D" id="3.40.50.720">
    <property type="entry name" value="NAD(P)-binding Rossmann-like Domain"/>
    <property type="match status" value="1"/>
</dbReference>
<comment type="caution">
    <text evidence="2">The sequence shown here is derived from an EMBL/GenBank/DDBJ whole genome shotgun (WGS) entry which is preliminary data.</text>
</comment>
<sequence length="246" mass="25526">MALTVFVAGATGVIGRSLLRLLRDAGHTVVGMTRTPERAAELEALGASAAIADAFDEVALEKAVAAAAPDVLVHQLTDLSTGAGAGVREEGVRRNARIRREGTANLVRAARISGVRRFVAQSIGWAYAPQTPPFLETDPLDVAATGTRAISVTGGVIPLESAVLDQDAFEGLVLRYGQLYGPGTWSAEPSGTAPLHVEAAAYAAFLAVDRGRSGVYNIAEPGGALVIDKALGELGWNPDFRLAGQT</sequence>
<keyword evidence="3" id="KW-1185">Reference proteome</keyword>
<dbReference type="GO" id="GO:0005737">
    <property type="term" value="C:cytoplasm"/>
    <property type="evidence" value="ECO:0007669"/>
    <property type="project" value="TreeGrafter"/>
</dbReference>
<dbReference type="PANTHER" id="PTHR48079:SF6">
    <property type="entry name" value="NAD(P)-BINDING DOMAIN-CONTAINING PROTEIN-RELATED"/>
    <property type="match status" value="1"/>
</dbReference>
<dbReference type="Pfam" id="PF01370">
    <property type="entry name" value="Epimerase"/>
    <property type="match status" value="1"/>
</dbReference>
<protein>
    <submittedName>
        <fullName evidence="2">Nucleoside-diphosphate-sugar epimerase</fullName>
    </submittedName>
</protein>
<gene>
    <name evidence="2" type="ORF">CYD53_106219</name>
</gene>
<feature type="domain" description="NAD-dependent epimerase/dehydratase" evidence="1">
    <location>
        <begin position="5"/>
        <end position="200"/>
    </location>
</feature>
<evidence type="ECO:0000259" key="1">
    <source>
        <dbReference type="Pfam" id="PF01370"/>
    </source>
</evidence>
<dbReference type="AlphaFoldDB" id="A0A2S4MBB6"/>
<reference evidence="2 3" key="1">
    <citation type="submission" date="2018-01" db="EMBL/GenBank/DDBJ databases">
        <title>Genomic Encyclopedia of Type Strains, Phase III (KMG-III): the genomes of soil and plant-associated and newly described type strains.</title>
        <authorList>
            <person name="Whitman W."/>
        </authorList>
    </citation>
    <scope>NUCLEOTIDE SEQUENCE [LARGE SCALE GENOMIC DNA]</scope>
    <source>
        <strain evidence="2 3">1131</strain>
    </source>
</reference>
<dbReference type="SUPFAM" id="SSF51735">
    <property type="entry name" value="NAD(P)-binding Rossmann-fold domains"/>
    <property type="match status" value="1"/>
</dbReference>
<dbReference type="EMBL" id="PQFZ01000006">
    <property type="protein sequence ID" value="POR51935.1"/>
    <property type="molecule type" value="Genomic_DNA"/>
</dbReference>
<name>A0A2S4MBB6_9HYPH</name>
<evidence type="ECO:0000313" key="2">
    <source>
        <dbReference type="EMBL" id="POR51935.1"/>
    </source>
</evidence>
<dbReference type="InterPro" id="IPR001509">
    <property type="entry name" value="Epimerase_deHydtase"/>
</dbReference>
<organism evidence="2 3">
    <name type="scientific">Bosea psychrotolerans</name>
    <dbReference type="NCBI Taxonomy" id="1871628"/>
    <lineage>
        <taxon>Bacteria</taxon>
        <taxon>Pseudomonadati</taxon>
        <taxon>Pseudomonadota</taxon>
        <taxon>Alphaproteobacteria</taxon>
        <taxon>Hyphomicrobiales</taxon>
        <taxon>Boseaceae</taxon>
        <taxon>Bosea</taxon>
    </lineage>
</organism>
<dbReference type="GO" id="GO:0004029">
    <property type="term" value="F:aldehyde dehydrogenase (NAD+) activity"/>
    <property type="evidence" value="ECO:0007669"/>
    <property type="project" value="TreeGrafter"/>
</dbReference>
<proteinExistence type="predicted"/>
<dbReference type="OrthoDB" id="9808276at2"/>
<accession>A0A2S4MBB6</accession>
<dbReference type="Proteomes" id="UP000236919">
    <property type="component" value="Unassembled WGS sequence"/>
</dbReference>
<dbReference type="InterPro" id="IPR051783">
    <property type="entry name" value="NAD(P)-dependent_oxidoreduct"/>
</dbReference>
<dbReference type="PANTHER" id="PTHR48079">
    <property type="entry name" value="PROTEIN YEEZ"/>
    <property type="match status" value="1"/>
</dbReference>
<evidence type="ECO:0000313" key="3">
    <source>
        <dbReference type="Proteomes" id="UP000236919"/>
    </source>
</evidence>
<dbReference type="RefSeq" id="WP_103718521.1">
    <property type="nucleotide sequence ID" value="NZ_PQFZ01000006.1"/>
</dbReference>